<evidence type="ECO:0000259" key="11">
    <source>
        <dbReference type="Pfam" id="PF02581"/>
    </source>
</evidence>
<comment type="cofactor">
    <cofactor evidence="1">
        <name>Mg(2+)</name>
        <dbReference type="ChEBI" id="CHEBI:18420"/>
    </cofactor>
</comment>
<evidence type="ECO:0000256" key="8">
    <source>
        <dbReference type="ARBA" id="ARBA00047334"/>
    </source>
</evidence>
<comment type="catalytic activity">
    <reaction evidence="8">
        <text>4-methyl-5-(2-phosphooxyethyl)-thiazole + 4-amino-2-methyl-5-(diphosphooxymethyl)pyrimidine + H(+) = thiamine phosphate + diphosphate</text>
        <dbReference type="Rhea" id="RHEA:22328"/>
        <dbReference type="ChEBI" id="CHEBI:15378"/>
        <dbReference type="ChEBI" id="CHEBI:33019"/>
        <dbReference type="ChEBI" id="CHEBI:37575"/>
        <dbReference type="ChEBI" id="CHEBI:57841"/>
        <dbReference type="ChEBI" id="CHEBI:58296"/>
        <dbReference type="EC" id="2.5.1.3"/>
    </reaction>
</comment>
<dbReference type="CDD" id="cd00564">
    <property type="entry name" value="TMP_TenI"/>
    <property type="match status" value="1"/>
</dbReference>
<dbReference type="UniPathway" id="UPA00060">
    <property type="reaction ID" value="UER00141"/>
</dbReference>
<dbReference type="SUPFAM" id="SSF51391">
    <property type="entry name" value="Thiamin phosphate synthase"/>
    <property type="match status" value="1"/>
</dbReference>
<sequence length="205" mass="22182">MSIEPGEIRGLYGITPELSDTAELLRRVRLAFLGGMSVLQYRVKSLAISLRRQQLCQLRALCDEFGAPLILNDGGHPEWEGGVHVGLEDARPEEWHQLAHGRLLGVSCYADLKRAQAAEEAGAAYIALGRFFPSSTKPEAAPVTLEVLRASRTHLRIPIVAIGGITPDRVAELRAAGADAVAVLSGLFDAPDITSRAREYAANFE</sequence>
<evidence type="ECO:0000256" key="3">
    <source>
        <dbReference type="ARBA" id="ARBA00012830"/>
    </source>
</evidence>
<dbReference type="InterPro" id="IPR036206">
    <property type="entry name" value="ThiamineP_synth_sf"/>
</dbReference>
<dbReference type="AlphaFoldDB" id="A0A3P3ZNG1"/>
<evidence type="ECO:0000256" key="5">
    <source>
        <dbReference type="ARBA" id="ARBA00022723"/>
    </source>
</evidence>
<keyword evidence="6" id="KW-0460">Magnesium</keyword>
<dbReference type="GO" id="GO:0046872">
    <property type="term" value="F:metal ion binding"/>
    <property type="evidence" value="ECO:0007669"/>
    <property type="project" value="UniProtKB-KW"/>
</dbReference>
<dbReference type="InterPro" id="IPR034291">
    <property type="entry name" value="TMP_synthase"/>
</dbReference>
<evidence type="ECO:0000256" key="6">
    <source>
        <dbReference type="ARBA" id="ARBA00022842"/>
    </source>
</evidence>
<evidence type="ECO:0000256" key="4">
    <source>
        <dbReference type="ARBA" id="ARBA00022679"/>
    </source>
</evidence>
<proteinExistence type="inferred from homology"/>
<feature type="domain" description="Thiamine phosphate synthase/TenI" evidence="11">
    <location>
        <begin position="11"/>
        <end position="187"/>
    </location>
</feature>
<protein>
    <recommendedName>
        <fullName evidence="3">thiamine phosphate synthase</fullName>
        <ecNumber evidence="3">2.5.1.3</ecNumber>
    </recommendedName>
</protein>
<accession>A0A3P3ZNG1</accession>
<comment type="pathway">
    <text evidence="2">Cofactor biosynthesis; thiamine diphosphate biosynthesis; thiamine phosphate from 4-amino-2-methyl-5-diphosphomethylpyrimidine and 4-methyl-5-(2-phosphoethyl)-thiazole: step 1/1.</text>
</comment>
<dbReference type="GO" id="GO:0005737">
    <property type="term" value="C:cytoplasm"/>
    <property type="evidence" value="ECO:0007669"/>
    <property type="project" value="TreeGrafter"/>
</dbReference>
<dbReference type="GO" id="GO:0009229">
    <property type="term" value="P:thiamine diphosphate biosynthetic process"/>
    <property type="evidence" value="ECO:0007669"/>
    <property type="project" value="UniProtKB-UniPathway"/>
</dbReference>
<evidence type="ECO:0000256" key="1">
    <source>
        <dbReference type="ARBA" id="ARBA00001946"/>
    </source>
</evidence>
<comment type="catalytic activity">
    <reaction evidence="10">
        <text>2-[(2R,5Z)-2-carboxy-4-methylthiazol-5(2H)-ylidene]ethyl phosphate + 4-amino-2-methyl-5-(diphosphooxymethyl)pyrimidine + 2 H(+) = thiamine phosphate + CO2 + diphosphate</text>
        <dbReference type="Rhea" id="RHEA:47844"/>
        <dbReference type="ChEBI" id="CHEBI:15378"/>
        <dbReference type="ChEBI" id="CHEBI:16526"/>
        <dbReference type="ChEBI" id="CHEBI:33019"/>
        <dbReference type="ChEBI" id="CHEBI:37575"/>
        <dbReference type="ChEBI" id="CHEBI:57841"/>
        <dbReference type="ChEBI" id="CHEBI:62899"/>
        <dbReference type="EC" id="2.5.1.3"/>
    </reaction>
</comment>
<dbReference type="EMBL" id="UOYP01000216">
    <property type="protein sequence ID" value="VAY88268.1"/>
    <property type="molecule type" value="Genomic_DNA"/>
</dbReference>
<comment type="catalytic activity">
    <reaction evidence="9">
        <text>2-(2-carboxy-4-methylthiazol-5-yl)ethyl phosphate + 4-amino-2-methyl-5-(diphosphooxymethyl)pyrimidine + 2 H(+) = thiamine phosphate + CO2 + diphosphate</text>
        <dbReference type="Rhea" id="RHEA:47848"/>
        <dbReference type="ChEBI" id="CHEBI:15378"/>
        <dbReference type="ChEBI" id="CHEBI:16526"/>
        <dbReference type="ChEBI" id="CHEBI:33019"/>
        <dbReference type="ChEBI" id="CHEBI:37575"/>
        <dbReference type="ChEBI" id="CHEBI:57841"/>
        <dbReference type="ChEBI" id="CHEBI:62890"/>
        <dbReference type="EC" id="2.5.1.3"/>
    </reaction>
</comment>
<dbReference type="EC" id="2.5.1.3" evidence="3"/>
<evidence type="ECO:0000256" key="9">
    <source>
        <dbReference type="ARBA" id="ARBA00047851"/>
    </source>
</evidence>
<dbReference type="HAMAP" id="MF_00097">
    <property type="entry name" value="TMP_synthase"/>
    <property type="match status" value="1"/>
</dbReference>
<evidence type="ECO:0000256" key="2">
    <source>
        <dbReference type="ARBA" id="ARBA00005165"/>
    </source>
</evidence>
<dbReference type="PANTHER" id="PTHR20857:SF15">
    <property type="entry name" value="THIAMINE-PHOSPHATE SYNTHASE"/>
    <property type="match status" value="1"/>
</dbReference>
<dbReference type="GO" id="GO:0009228">
    <property type="term" value="P:thiamine biosynthetic process"/>
    <property type="evidence" value="ECO:0007669"/>
    <property type="project" value="UniProtKB-KW"/>
</dbReference>
<dbReference type="PANTHER" id="PTHR20857">
    <property type="entry name" value="THIAMINE-PHOSPHATE PYROPHOSPHORYLASE"/>
    <property type="match status" value="1"/>
</dbReference>
<evidence type="ECO:0000256" key="10">
    <source>
        <dbReference type="ARBA" id="ARBA00047883"/>
    </source>
</evidence>
<evidence type="ECO:0000256" key="7">
    <source>
        <dbReference type="ARBA" id="ARBA00022977"/>
    </source>
</evidence>
<keyword evidence="7" id="KW-0784">Thiamine biosynthesis</keyword>
<dbReference type="Gene3D" id="3.20.20.70">
    <property type="entry name" value="Aldolase class I"/>
    <property type="match status" value="1"/>
</dbReference>
<dbReference type="Pfam" id="PF02581">
    <property type="entry name" value="TMP-TENI"/>
    <property type="match status" value="1"/>
</dbReference>
<evidence type="ECO:0000313" key="12">
    <source>
        <dbReference type="EMBL" id="VAY88268.1"/>
    </source>
</evidence>
<reference evidence="12" key="1">
    <citation type="submission" date="2018-10" db="EMBL/GenBank/DDBJ databases">
        <authorList>
            <person name="Plewniak F."/>
        </authorList>
    </citation>
    <scope>NUCLEOTIDE SEQUENCE</scope>
</reference>
<gene>
    <name evidence="12" type="primary">thiE</name>
    <name evidence="12" type="ORF">CARN8_2930005</name>
</gene>
<keyword evidence="4 12" id="KW-0808">Transferase</keyword>
<dbReference type="InterPro" id="IPR013785">
    <property type="entry name" value="Aldolase_TIM"/>
</dbReference>
<keyword evidence="5" id="KW-0479">Metal-binding</keyword>
<organism evidence="12">
    <name type="scientific">mine drainage metagenome</name>
    <dbReference type="NCBI Taxonomy" id="410659"/>
    <lineage>
        <taxon>unclassified sequences</taxon>
        <taxon>metagenomes</taxon>
        <taxon>ecological metagenomes</taxon>
    </lineage>
</organism>
<dbReference type="InterPro" id="IPR022998">
    <property type="entry name" value="ThiamineP_synth_TenI"/>
</dbReference>
<dbReference type="GO" id="GO:0004789">
    <property type="term" value="F:thiamine-phosphate diphosphorylase activity"/>
    <property type="evidence" value="ECO:0007669"/>
    <property type="project" value="UniProtKB-EC"/>
</dbReference>
<name>A0A3P3ZNG1_9ZZZZ</name>